<reference evidence="6 7" key="1">
    <citation type="submission" date="2020-07" db="EMBL/GenBank/DDBJ databases">
        <title>Sequencing the genomes of 1000 actinobacteria strains.</title>
        <authorList>
            <person name="Klenk H.-P."/>
        </authorList>
    </citation>
    <scope>NUCLEOTIDE SEQUENCE [LARGE SCALE GENOMIC DNA]</scope>
    <source>
        <strain evidence="6 7">DSM 43461</strain>
    </source>
</reference>
<protein>
    <submittedName>
        <fullName evidence="6">Alkanesulfonate monooxygenase</fullName>
        <ecNumber evidence="6">1.14.14.5</ecNumber>
    </submittedName>
</protein>
<evidence type="ECO:0000313" key="6">
    <source>
        <dbReference type="EMBL" id="NYE16277.1"/>
    </source>
</evidence>
<dbReference type="RefSeq" id="WP_179836841.1">
    <property type="nucleotide sequence ID" value="NZ_BMRD01000017.1"/>
</dbReference>
<dbReference type="AlphaFoldDB" id="A0A7Y9GGX2"/>
<evidence type="ECO:0000256" key="4">
    <source>
        <dbReference type="ARBA" id="ARBA00023033"/>
    </source>
</evidence>
<evidence type="ECO:0000256" key="3">
    <source>
        <dbReference type="ARBA" id="ARBA00023002"/>
    </source>
</evidence>
<dbReference type="EC" id="1.14.14.5" evidence="6"/>
<dbReference type="InterPro" id="IPR050172">
    <property type="entry name" value="SsuD_RutA_monooxygenase"/>
</dbReference>
<evidence type="ECO:0000256" key="1">
    <source>
        <dbReference type="ARBA" id="ARBA00022630"/>
    </source>
</evidence>
<comment type="caution">
    <text evidence="6">The sequence shown here is derived from an EMBL/GenBank/DDBJ whole genome shotgun (WGS) entry which is preliminary data.</text>
</comment>
<dbReference type="Gene3D" id="3.20.20.30">
    <property type="entry name" value="Luciferase-like domain"/>
    <property type="match status" value="1"/>
</dbReference>
<evidence type="ECO:0000256" key="2">
    <source>
        <dbReference type="ARBA" id="ARBA00022643"/>
    </source>
</evidence>
<dbReference type="Proteomes" id="UP000591272">
    <property type="component" value="Unassembled WGS sequence"/>
</dbReference>
<dbReference type="InterPro" id="IPR011251">
    <property type="entry name" value="Luciferase-like_dom"/>
</dbReference>
<keyword evidence="2" id="KW-0288">FMN</keyword>
<gene>
    <name evidence="6" type="ORF">BJ999_006573</name>
</gene>
<keyword evidence="4 6" id="KW-0503">Monooxygenase</keyword>
<dbReference type="PANTHER" id="PTHR42847">
    <property type="entry name" value="ALKANESULFONATE MONOOXYGENASE"/>
    <property type="match status" value="1"/>
</dbReference>
<accession>A0A7Y9GGX2</accession>
<proteinExistence type="predicted"/>
<dbReference type="GO" id="GO:0046306">
    <property type="term" value="P:alkanesulfonate catabolic process"/>
    <property type="evidence" value="ECO:0007669"/>
    <property type="project" value="TreeGrafter"/>
</dbReference>
<dbReference type="SUPFAM" id="SSF51679">
    <property type="entry name" value="Bacterial luciferase-like"/>
    <property type="match status" value="1"/>
</dbReference>
<dbReference type="Pfam" id="PF00296">
    <property type="entry name" value="Bac_luciferase"/>
    <property type="match status" value="1"/>
</dbReference>
<keyword evidence="7" id="KW-1185">Reference proteome</keyword>
<dbReference type="GO" id="GO:0008726">
    <property type="term" value="F:alkanesulfonate monooxygenase activity"/>
    <property type="evidence" value="ECO:0007669"/>
    <property type="project" value="UniProtKB-EC"/>
</dbReference>
<name>A0A7Y9GGX2_9ACTN</name>
<feature type="domain" description="Luciferase-like" evidence="5">
    <location>
        <begin position="1"/>
        <end position="333"/>
    </location>
</feature>
<dbReference type="EMBL" id="JACCBT010000001">
    <property type="protein sequence ID" value="NYE16277.1"/>
    <property type="molecule type" value="Genomic_DNA"/>
</dbReference>
<dbReference type="PANTHER" id="PTHR42847:SF4">
    <property type="entry name" value="ALKANESULFONATE MONOOXYGENASE-RELATED"/>
    <property type="match status" value="1"/>
</dbReference>
<dbReference type="CDD" id="cd01094">
    <property type="entry name" value="Alkanesulfonate_monoxygenase"/>
    <property type="match status" value="1"/>
</dbReference>
<evidence type="ECO:0000259" key="5">
    <source>
        <dbReference type="Pfam" id="PF00296"/>
    </source>
</evidence>
<keyword evidence="3 6" id="KW-0560">Oxidoreductase</keyword>
<dbReference type="InterPro" id="IPR036661">
    <property type="entry name" value="Luciferase-like_sf"/>
</dbReference>
<keyword evidence="1" id="KW-0285">Flavoprotein</keyword>
<organism evidence="6 7">
    <name type="scientific">Actinomadura citrea</name>
    <dbReference type="NCBI Taxonomy" id="46158"/>
    <lineage>
        <taxon>Bacteria</taxon>
        <taxon>Bacillati</taxon>
        <taxon>Actinomycetota</taxon>
        <taxon>Actinomycetes</taxon>
        <taxon>Streptosporangiales</taxon>
        <taxon>Thermomonosporaceae</taxon>
        <taxon>Actinomadura</taxon>
    </lineage>
</organism>
<sequence>MRLHWFLPTTGDGHEVRTAIMSTDAHRPPGRPGSVRYLAQVARAAEDAGFEAALTPVGAGCPDPWIVCAAVAQHTGRLKLLVAFRPGFTLPTLLAQQAQAFQEISGGRLLLNVVTGGDPVEQRSYGDFLDHDARYARTAEFLDVLRRTWTGRRYDFHGEHYKIEDGLTAPLDPIPDVYFGGASPAAEQVAAGHADVALMWGEPPAAIAARAARLRALAAAEGRHVRFGIRLHVIARDTASEAWAEAERLLAGMDPARIEAAQQRFARFDSTGQQRMAALHGGSVKGTDARSLEVAPGLWAGVGLVREGAGTALVGSYDEVAERIREYADLGIEEFILSGWPHLEEAYRVGEYVIPRLAPGPAGLVSGQVTG</sequence>
<evidence type="ECO:0000313" key="7">
    <source>
        <dbReference type="Proteomes" id="UP000591272"/>
    </source>
</evidence>